<gene>
    <name evidence="3" type="ORF">E1B28_010293</name>
</gene>
<feature type="compositionally biased region" description="Polar residues" evidence="2">
    <location>
        <begin position="201"/>
        <end position="210"/>
    </location>
</feature>
<dbReference type="EMBL" id="CM032186">
    <property type="protein sequence ID" value="KAG7091242.1"/>
    <property type="molecule type" value="Genomic_DNA"/>
</dbReference>
<evidence type="ECO:0000256" key="1">
    <source>
        <dbReference type="ARBA" id="ARBA00038476"/>
    </source>
</evidence>
<dbReference type="PANTHER" id="PTHR12475:SF4">
    <property type="entry name" value="PROTEIN THEM6"/>
    <property type="match status" value="1"/>
</dbReference>
<comment type="similarity">
    <text evidence="1">Belongs to the lcsJ thioesterase family.</text>
</comment>
<dbReference type="InterPro" id="IPR029069">
    <property type="entry name" value="HotDog_dom_sf"/>
</dbReference>
<accession>A0A9P7RX08</accession>
<feature type="compositionally biased region" description="Low complexity" evidence="2">
    <location>
        <begin position="223"/>
        <end position="237"/>
    </location>
</feature>
<reference evidence="3" key="1">
    <citation type="journal article" date="2021" name="Genome Biol. Evol.">
        <title>The assembled and annotated genome of the fairy-ring fungus Marasmius oreades.</title>
        <authorList>
            <person name="Hiltunen M."/>
            <person name="Ament-Velasquez S.L."/>
            <person name="Johannesson H."/>
        </authorList>
    </citation>
    <scope>NUCLEOTIDE SEQUENCE</scope>
    <source>
        <strain evidence="3">03SP1</strain>
    </source>
</reference>
<keyword evidence="4" id="KW-1185">Reference proteome</keyword>
<proteinExistence type="inferred from homology"/>
<name>A0A9P7RX08_9AGAR</name>
<protein>
    <submittedName>
        <fullName evidence="3">Uncharacterized protein</fullName>
    </submittedName>
</protein>
<evidence type="ECO:0000256" key="2">
    <source>
        <dbReference type="SAM" id="MobiDB-lite"/>
    </source>
</evidence>
<sequence length="378" mass="43379">MSPTLVKLKHLLALLELLPSYTPHLKLGAIAKIILTTLLVLNIRAFPFVWHFRVFRPVYYVWAELYLIRLKTVFKSPSQKRLAIDKWMEQRSPIGMSPFEFRGTFRSWASIDESDYNFHLSNSSYAKVLDGARFKIAIQLFPQFFRAGGRMALAATHFYFIREIPILAKYEVRMTIGAWDEKWVYVICRFVTNRKRPRKNATPQKTSEGTHSLIHAPIDDTNSGSSSSATPLPSQMSDNSDNIVKALTAKLVTEEPDGSTLHTVSISQMCYKVGRITVPPVMVFASNGMSGPPPPTSELQQQASERYSHTNPPPHWRYVREKSVKQMNELFKGGWKSTPPEERWWEQAMGSIAEEKRLERLEVLGRLRKAMEGMRDMR</sequence>
<evidence type="ECO:0000313" key="4">
    <source>
        <dbReference type="Proteomes" id="UP001049176"/>
    </source>
</evidence>
<dbReference type="Gene3D" id="3.10.129.10">
    <property type="entry name" value="Hotdog Thioesterase"/>
    <property type="match status" value="1"/>
</dbReference>
<dbReference type="Proteomes" id="UP001049176">
    <property type="component" value="Chromosome 6"/>
</dbReference>
<dbReference type="RefSeq" id="XP_043007712.1">
    <property type="nucleotide sequence ID" value="XM_043155247.1"/>
</dbReference>
<feature type="region of interest" description="Disordered" evidence="2">
    <location>
        <begin position="197"/>
        <end position="239"/>
    </location>
</feature>
<dbReference type="OrthoDB" id="265761at2759"/>
<dbReference type="PANTHER" id="PTHR12475">
    <property type="match status" value="1"/>
</dbReference>
<comment type="caution">
    <text evidence="3">The sequence shown here is derived from an EMBL/GenBank/DDBJ whole genome shotgun (WGS) entry which is preliminary data.</text>
</comment>
<dbReference type="InterPro" id="IPR051490">
    <property type="entry name" value="THEM6_lcsJ_thioesterase"/>
</dbReference>
<evidence type="ECO:0000313" key="3">
    <source>
        <dbReference type="EMBL" id="KAG7091242.1"/>
    </source>
</evidence>
<dbReference type="AlphaFoldDB" id="A0A9P7RX08"/>
<dbReference type="KEGG" id="more:E1B28_010293"/>
<dbReference type="SUPFAM" id="SSF54637">
    <property type="entry name" value="Thioesterase/thiol ester dehydrase-isomerase"/>
    <property type="match status" value="1"/>
</dbReference>
<dbReference type="Pfam" id="PF13279">
    <property type="entry name" value="4HBT_2"/>
    <property type="match status" value="1"/>
</dbReference>
<organism evidence="3 4">
    <name type="scientific">Marasmius oreades</name>
    <name type="common">fairy-ring Marasmius</name>
    <dbReference type="NCBI Taxonomy" id="181124"/>
    <lineage>
        <taxon>Eukaryota</taxon>
        <taxon>Fungi</taxon>
        <taxon>Dikarya</taxon>
        <taxon>Basidiomycota</taxon>
        <taxon>Agaricomycotina</taxon>
        <taxon>Agaricomycetes</taxon>
        <taxon>Agaricomycetidae</taxon>
        <taxon>Agaricales</taxon>
        <taxon>Marasmiineae</taxon>
        <taxon>Marasmiaceae</taxon>
        <taxon>Marasmius</taxon>
    </lineage>
</organism>
<dbReference type="GeneID" id="66079369"/>